<reference evidence="3" key="1">
    <citation type="submission" date="2022-12" db="EMBL/GenBank/DDBJ databases">
        <authorList>
            <person name="Webb A."/>
        </authorList>
    </citation>
    <scope>NUCLEOTIDE SEQUENCE</scope>
    <source>
        <strain evidence="3">Pd1</strain>
    </source>
</reference>
<gene>
    <name evidence="3" type="ORF">PDE001_LOCUS12251</name>
</gene>
<protein>
    <submittedName>
        <fullName evidence="3">Uncharacterized protein</fullName>
    </submittedName>
</protein>
<evidence type="ECO:0000313" key="4">
    <source>
        <dbReference type="Proteomes" id="UP001162029"/>
    </source>
</evidence>
<feature type="region of interest" description="Disordered" evidence="1">
    <location>
        <begin position="103"/>
        <end position="167"/>
    </location>
</feature>
<dbReference type="EMBL" id="CANTFM010002689">
    <property type="protein sequence ID" value="CAI5747339.1"/>
    <property type="molecule type" value="Genomic_DNA"/>
</dbReference>
<keyword evidence="4" id="KW-1185">Reference proteome</keyword>
<name>A0AAV0VL13_9STRA</name>
<keyword evidence="2" id="KW-0812">Transmembrane</keyword>
<dbReference type="Proteomes" id="UP001162029">
    <property type="component" value="Unassembled WGS sequence"/>
</dbReference>
<evidence type="ECO:0000313" key="3">
    <source>
        <dbReference type="EMBL" id="CAI5747339.1"/>
    </source>
</evidence>
<keyword evidence="2" id="KW-1133">Transmembrane helix</keyword>
<keyword evidence="2" id="KW-0472">Membrane</keyword>
<evidence type="ECO:0000256" key="1">
    <source>
        <dbReference type="SAM" id="MobiDB-lite"/>
    </source>
</evidence>
<evidence type="ECO:0000256" key="2">
    <source>
        <dbReference type="SAM" id="Phobius"/>
    </source>
</evidence>
<proteinExistence type="predicted"/>
<organism evidence="3 4">
    <name type="scientific">Peronospora destructor</name>
    <dbReference type="NCBI Taxonomy" id="86335"/>
    <lineage>
        <taxon>Eukaryota</taxon>
        <taxon>Sar</taxon>
        <taxon>Stramenopiles</taxon>
        <taxon>Oomycota</taxon>
        <taxon>Peronosporomycetes</taxon>
        <taxon>Peronosporales</taxon>
        <taxon>Peronosporaceae</taxon>
        <taxon>Peronospora</taxon>
    </lineage>
</organism>
<dbReference type="AlphaFoldDB" id="A0AAV0VL13"/>
<accession>A0AAV0VL13</accession>
<sequence>MSSSYSIWYVRYNNLLPPRRKLLYGLFAFGPGTLLGMYLYSVKKRMKREDGVMRLDQVENKLNVVQERYDKDLVLAQAVQEIRDRLRRLEEEAIVSRQNAAKVATAVSTKVDKEKTQPLEEMSPPSDSKVDVELAVLKSNEQSDERAKGRSLQDTAAHIVKQKERLK</sequence>
<feature type="transmembrane region" description="Helical" evidence="2">
    <location>
        <begin position="22"/>
        <end position="40"/>
    </location>
</feature>
<comment type="caution">
    <text evidence="3">The sequence shown here is derived from an EMBL/GenBank/DDBJ whole genome shotgun (WGS) entry which is preliminary data.</text>
</comment>